<organism evidence="7 8">
    <name type="scientific">Dictyobacter alpinus</name>
    <dbReference type="NCBI Taxonomy" id="2014873"/>
    <lineage>
        <taxon>Bacteria</taxon>
        <taxon>Bacillati</taxon>
        <taxon>Chloroflexota</taxon>
        <taxon>Ktedonobacteria</taxon>
        <taxon>Ktedonobacterales</taxon>
        <taxon>Dictyobacteraceae</taxon>
        <taxon>Dictyobacter</taxon>
    </lineage>
</organism>
<dbReference type="PANTHER" id="PTHR43649:SF33">
    <property type="entry name" value="POLYGALACTURONAN_RHAMNOGALACTURONAN-BINDING PROTEIN YTCQ"/>
    <property type="match status" value="1"/>
</dbReference>
<evidence type="ECO:0000256" key="1">
    <source>
        <dbReference type="ARBA" id="ARBA00022475"/>
    </source>
</evidence>
<dbReference type="InterPro" id="IPR006059">
    <property type="entry name" value="SBP"/>
</dbReference>
<evidence type="ECO:0000256" key="4">
    <source>
        <dbReference type="ARBA" id="ARBA00023139"/>
    </source>
</evidence>
<evidence type="ECO:0000313" key="8">
    <source>
        <dbReference type="Proteomes" id="UP000287171"/>
    </source>
</evidence>
<dbReference type="Proteomes" id="UP000287171">
    <property type="component" value="Unassembled WGS sequence"/>
</dbReference>
<feature type="signal peptide" evidence="6">
    <location>
        <begin position="1"/>
        <end position="30"/>
    </location>
</feature>
<keyword evidence="8" id="KW-1185">Reference proteome</keyword>
<proteinExistence type="predicted"/>
<keyword evidence="3" id="KW-0472">Membrane</keyword>
<protein>
    <submittedName>
        <fullName evidence="7">Sugar ABC transporter substrate-binding protein</fullName>
    </submittedName>
</protein>
<dbReference type="SUPFAM" id="SSF53850">
    <property type="entry name" value="Periplasmic binding protein-like II"/>
    <property type="match status" value="1"/>
</dbReference>
<keyword evidence="4" id="KW-0564">Palmitate</keyword>
<sequence>MQSRFHVRRARITNLACLFLAVFLLLPALAACGGSSSDTGSNSGNGPVNLTFQSWVPGMDKAVDIFNKTHSNIHVKWESVPAGNNGTYAKMFTAIKAKNAPDLGQVEYQFLPTFEATGGLLDLSKYDAGSLQGKFLPWAWNQVKQGDSIYAIPQDSGPMAMFYRADLFKKYNIPVPTTWDEYAKAAEKLHAADPKAYITDFPPKSQGWFIGMIWQAGGRWFNIQGDSWKVGINDAASKKVADYWQGLQDKKLIKNDPDFEQSWYNDLNTGQVATWVTAVWGANTILSNAPKTAGDWRVAPMPQWESGKKVSGNWGGSTTVVFSNTQHPQEAAEFAKWLNTNSDAVDSMVKTAQIYPALTSALDIKATDDVKKFYSGQDINEVFRDSASQVDDKFQWGPTMNDVFTSMADTFSNAVDGKGTFGSALDSIQNTVVQGMEKQGFKVSK</sequence>
<dbReference type="InterPro" id="IPR050490">
    <property type="entry name" value="Bact_solute-bd_prot1"/>
</dbReference>
<keyword evidence="2 6" id="KW-0732">Signal</keyword>
<dbReference type="AlphaFoldDB" id="A0A402B0M0"/>
<evidence type="ECO:0000256" key="6">
    <source>
        <dbReference type="SAM" id="SignalP"/>
    </source>
</evidence>
<comment type="caution">
    <text evidence="7">The sequence shown here is derived from an EMBL/GenBank/DDBJ whole genome shotgun (WGS) entry which is preliminary data.</text>
</comment>
<dbReference type="RefSeq" id="WP_126625548.1">
    <property type="nucleotide sequence ID" value="NZ_BIFT01000001.1"/>
</dbReference>
<evidence type="ECO:0000256" key="5">
    <source>
        <dbReference type="ARBA" id="ARBA00023288"/>
    </source>
</evidence>
<dbReference type="OrthoDB" id="9768630at2"/>
<dbReference type="EMBL" id="BIFT01000001">
    <property type="protein sequence ID" value="GCE24889.1"/>
    <property type="molecule type" value="Genomic_DNA"/>
</dbReference>
<accession>A0A402B0M0</accession>
<dbReference type="Gene3D" id="3.40.190.10">
    <property type="entry name" value="Periplasmic binding protein-like II"/>
    <property type="match status" value="1"/>
</dbReference>
<dbReference type="PROSITE" id="PS51257">
    <property type="entry name" value="PROKAR_LIPOPROTEIN"/>
    <property type="match status" value="1"/>
</dbReference>
<evidence type="ECO:0000256" key="2">
    <source>
        <dbReference type="ARBA" id="ARBA00022729"/>
    </source>
</evidence>
<dbReference type="PANTHER" id="PTHR43649">
    <property type="entry name" value="ARABINOSE-BINDING PROTEIN-RELATED"/>
    <property type="match status" value="1"/>
</dbReference>
<dbReference type="CDD" id="cd13585">
    <property type="entry name" value="PBP2_TMBP_like"/>
    <property type="match status" value="1"/>
</dbReference>
<dbReference type="Pfam" id="PF01547">
    <property type="entry name" value="SBP_bac_1"/>
    <property type="match status" value="1"/>
</dbReference>
<evidence type="ECO:0000313" key="7">
    <source>
        <dbReference type="EMBL" id="GCE24889.1"/>
    </source>
</evidence>
<feature type="chain" id="PRO_5019309221" evidence="6">
    <location>
        <begin position="31"/>
        <end position="445"/>
    </location>
</feature>
<name>A0A402B0M0_9CHLR</name>
<evidence type="ECO:0000256" key="3">
    <source>
        <dbReference type="ARBA" id="ARBA00023136"/>
    </source>
</evidence>
<keyword evidence="5" id="KW-0449">Lipoprotein</keyword>
<keyword evidence="1" id="KW-1003">Cell membrane</keyword>
<gene>
    <name evidence="7" type="ORF">KDA_03730</name>
</gene>
<reference evidence="8" key="1">
    <citation type="submission" date="2018-12" db="EMBL/GenBank/DDBJ databases">
        <title>Tengunoibacter tsumagoiensis gen. nov., sp. nov., Dictyobacter kobayashii sp. nov., D. alpinus sp. nov., and D. joshuensis sp. nov. and description of Dictyobacteraceae fam. nov. within the order Ktedonobacterales isolated from Tengu-no-mugimeshi.</title>
        <authorList>
            <person name="Wang C.M."/>
            <person name="Zheng Y."/>
            <person name="Sakai Y."/>
            <person name="Toyoda A."/>
            <person name="Minakuchi Y."/>
            <person name="Abe K."/>
            <person name="Yokota A."/>
            <person name="Yabe S."/>
        </authorList>
    </citation>
    <scope>NUCLEOTIDE SEQUENCE [LARGE SCALE GENOMIC DNA]</scope>
    <source>
        <strain evidence="8">Uno16</strain>
    </source>
</reference>